<dbReference type="Proteomes" id="UP000887566">
    <property type="component" value="Unplaced"/>
</dbReference>
<dbReference type="SUPFAM" id="SSF53300">
    <property type="entry name" value="vWA-like"/>
    <property type="match status" value="1"/>
</dbReference>
<evidence type="ECO:0000313" key="1">
    <source>
        <dbReference type="Proteomes" id="UP000887566"/>
    </source>
</evidence>
<accession>A0A914WJ54</accession>
<reference evidence="2" key="1">
    <citation type="submission" date="2022-11" db="UniProtKB">
        <authorList>
            <consortium name="WormBaseParasite"/>
        </authorList>
    </citation>
    <scope>IDENTIFICATION</scope>
</reference>
<organism evidence="1 2">
    <name type="scientific">Plectus sambesii</name>
    <dbReference type="NCBI Taxonomy" id="2011161"/>
    <lineage>
        <taxon>Eukaryota</taxon>
        <taxon>Metazoa</taxon>
        <taxon>Ecdysozoa</taxon>
        <taxon>Nematoda</taxon>
        <taxon>Chromadorea</taxon>
        <taxon>Plectida</taxon>
        <taxon>Plectina</taxon>
        <taxon>Plectoidea</taxon>
        <taxon>Plectidae</taxon>
        <taxon>Plectus</taxon>
    </lineage>
</organism>
<name>A0A914WJ54_9BILA</name>
<keyword evidence="1" id="KW-1185">Reference proteome</keyword>
<evidence type="ECO:0000313" key="2">
    <source>
        <dbReference type="WBParaSite" id="PSAMB.scaffold4019size15978.g23259.t1"/>
    </source>
</evidence>
<sequence>MDHSENQVRAGEVGATTPVDYVVYQKILIENIISKLGVSTRGHRYILVHFSDGNSYQVPGEDHYTNKTGILFDTTESYVQSVMFDKIKSFPELDAGGATDLKLVMDVISNSVVPQIANTTDPLRLTYMVIFTTGFYDTETNCCQDPLESALRVQSYFKPDTIIPVMSGKLADRNATMLLEYTGYNSQLPMYDVKQNSTADSIVQTIQDAISAQKAKNDAEQTI</sequence>
<protein>
    <submittedName>
        <fullName evidence="2">VWFA domain-containing protein</fullName>
    </submittedName>
</protein>
<dbReference type="WBParaSite" id="PSAMB.scaffold4019size15978.g23259.t1">
    <property type="protein sequence ID" value="PSAMB.scaffold4019size15978.g23259.t1"/>
    <property type="gene ID" value="PSAMB.scaffold4019size15978.g23259"/>
</dbReference>
<dbReference type="InterPro" id="IPR036465">
    <property type="entry name" value="vWFA_dom_sf"/>
</dbReference>
<proteinExistence type="predicted"/>
<dbReference type="AlphaFoldDB" id="A0A914WJ54"/>
<dbReference type="Gene3D" id="3.40.50.410">
    <property type="entry name" value="von Willebrand factor, type A domain"/>
    <property type="match status" value="1"/>
</dbReference>